<evidence type="ECO:0000256" key="4">
    <source>
        <dbReference type="ARBA" id="ARBA00023017"/>
    </source>
</evidence>
<evidence type="ECO:0000256" key="3">
    <source>
        <dbReference type="ARBA" id="ARBA00022490"/>
    </source>
</evidence>
<organism evidence="7 8">
    <name type="scientific">Paralvinella palmiformis</name>
    <dbReference type="NCBI Taxonomy" id="53620"/>
    <lineage>
        <taxon>Eukaryota</taxon>
        <taxon>Metazoa</taxon>
        <taxon>Spiralia</taxon>
        <taxon>Lophotrochozoa</taxon>
        <taxon>Annelida</taxon>
        <taxon>Polychaeta</taxon>
        <taxon>Sedentaria</taxon>
        <taxon>Canalipalpata</taxon>
        <taxon>Terebellida</taxon>
        <taxon>Terebelliformia</taxon>
        <taxon>Alvinellidae</taxon>
        <taxon>Paralvinella</taxon>
    </lineage>
</organism>
<dbReference type="EMBL" id="JAODUP010000839">
    <property type="protein sequence ID" value="KAK2143458.1"/>
    <property type="molecule type" value="Genomic_DNA"/>
</dbReference>
<evidence type="ECO:0000256" key="1">
    <source>
        <dbReference type="ARBA" id="ARBA00004496"/>
    </source>
</evidence>
<proteinExistence type="inferred from homology"/>
<name>A0AAD9IZY2_9ANNE</name>
<comment type="subcellular location">
    <subcellularLocation>
        <location evidence="1">Cytoplasm</location>
    </subcellularLocation>
</comment>
<protein>
    <recommendedName>
        <fullName evidence="9">Dynactin subunit 2</fullName>
    </recommendedName>
</protein>
<evidence type="ECO:0000313" key="7">
    <source>
        <dbReference type="EMBL" id="KAK2143458.1"/>
    </source>
</evidence>
<dbReference type="AlphaFoldDB" id="A0AAD9IZY2"/>
<dbReference type="GO" id="GO:0007017">
    <property type="term" value="P:microtubule-based process"/>
    <property type="evidence" value="ECO:0007669"/>
    <property type="project" value="InterPro"/>
</dbReference>
<dbReference type="GO" id="GO:0005869">
    <property type="term" value="C:dynactin complex"/>
    <property type="evidence" value="ECO:0007669"/>
    <property type="project" value="InterPro"/>
</dbReference>
<feature type="region of interest" description="Disordered" evidence="6">
    <location>
        <begin position="1"/>
        <end position="48"/>
    </location>
</feature>
<comment type="caution">
    <text evidence="7">The sequence shown here is derived from an EMBL/GenBank/DDBJ whole genome shotgun (WGS) entry which is preliminary data.</text>
</comment>
<sequence length="394" mass="44165">MADPKYANLPGIDLTSPDTFETSDLPEDDQEQTESGEPVSDTIEKLDVNPTEAYNKFKGKTVDAQFADFSDRIGPARRTGYDVMRTEYEMAGEGDMPETPQQKYQRLQHEIRQLAEEVNSIKEDVKAESVTEALTPVSMAKQTEYLQQQLNDLHLDKVLGGNGAVNLADPQGALQKRLLMQLESFKAKPTEAVKSTQKAVTPGAPDDANHVTYKLYYRPEQAKYSNNAKMADLEQRLERIEALLGNNPEKVEAVALLSAKTKILDPIHIEHIEGRLQLLNQKLGQVAEKKTTVEQVEKQNKVSELYEIVKKWDSLANTLPHIVDRLSALKDLHQQALQFSQALKQLDSAQQQIQKHLLEHGDVLKQVQGTLQENMSSILAACKNLEGRISSLKK</sequence>
<feature type="coiled-coil region" evidence="5">
    <location>
        <begin position="269"/>
        <end position="299"/>
    </location>
</feature>
<reference evidence="7" key="1">
    <citation type="journal article" date="2023" name="Mol. Biol. Evol.">
        <title>Third-Generation Sequencing Reveals the Adaptive Role of the Epigenome in Three Deep-Sea Polychaetes.</title>
        <authorList>
            <person name="Perez M."/>
            <person name="Aroh O."/>
            <person name="Sun Y."/>
            <person name="Lan Y."/>
            <person name="Juniper S.K."/>
            <person name="Young C.R."/>
            <person name="Angers B."/>
            <person name="Qian P.Y."/>
        </authorList>
    </citation>
    <scope>NUCLEOTIDE SEQUENCE</scope>
    <source>
        <strain evidence="7">P08H-3</strain>
    </source>
</reference>
<dbReference type="Pfam" id="PF04912">
    <property type="entry name" value="Dynamitin"/>
    <property type="match status" value="1"/>
</dbReference>
<comment type="similarity">
    <text evidence="2">Belongs to the dynactin subunit 2 family.</text>
</comment>
<dbReference type="GO" id="GO:0030286">
    <property type="term" value="C:dynein complex"/>
    <property type="evidence" value="ECO:0007669"/>
    <property type="project" value="UniProtKB-KW"/>
</dbReference>
<evidence type="ECO:0000256" key="6">
    <source>
        <dbReference type="SAM" id="MobiDB-lite"/>
    </source>
</evidence>
<gene>
    <name evidence="7" type="ORF">LSH36_839g03031</name>
</gene>
<keyword evidence="5" id="KW-0175">Coiled coil</keyword>
<dbReference type="GO" id="GO:0005737">
    <property type="term" value="C:cytoplasm"/>
    <property type="evidence" value="ECO:0007669"/>
    <property type="project" value="UniProtKB-SubCell"/>
</dbReference>
<dbReference type="InterPro" id="IPR028133">
    <property type="entry name" value="Dynamitin"/>
</dbReference>
<evidence type="ECO:0008006" key="9">
    <source>
        <dbReference type="Google" id="ProtNLM"/>
    </source>
</evidence>
<dbReference type="PANTHER" id="PTHR15346">
    <property type="entry name" value="DYNACTIN SUBUNIT"/>
    <property type="match status" value="1"/>
</dbReference>
<evidence type="ECO:0000256" key="2">
    <source>
        <dbReference type="ARBA" id="ARBA00006176"/>
    </source>
</evidence>
<keyword evidence="8" id="KW-1185">Reference proteome</keyword>
<keyword evidence="4" id="KW-0243">Dynein</keyword>
<evidence type="ECO:0000256" key="5">
    <source>
        <dbReference type="SAM" id="Coils"/>
    </source>
</evidence>
<keyword evidence="3" id="KW-0963">Cytoplasm</keyword>
<feature type="compositionally biased region" description="Acidic residues" evidence="6">
    <location>
        <begin position="24"/>
        <end position="34"/>
    </location>
</feature>
<accession>A0AAD9IZY2</accession>
<dbReference type="Proteomes" id="UP001208570">
    <property type="component" value="Unassembled WGS sequence"/>
</dbReference>
<evidence type="ECO:0000313" key="8">
    <source>
        <dbReference type="Proteomes" id="UP001208570"/>
    </source>
</evidence>